<evidence type="ECO:0000256" key="1">
    <source>
        <dbReference type="SAM" id="SignalP"/>
    </source>
</evidence>
<reference evidence="2 3" key="1">
    <citation type="submission" date="2021-06" db="EMBL/GenBank/DDBJ databases">
        <title>Caerostris extrusa draft genome.</title>
        <authorList>
            <person name="Kono N."/>
            <person name="Arakawa K."/>
        </authorList>
    </citation>
    <scope>NUCLEOTIDE SEQUENCE [LARGE SCALE GENOMIC DNA]</scope>
</reference>
<accession>A0AAV4NDH4</accession>
<feature type="chain" id="PRO_5043472771" evidence="1">
    <location>
        <begin position="19"/>
        <end position="226"/>
    </location>
</feature>
<gene>
    <name evidence="2" type="primary">AVEN_111541_1</name>
    <name evidence="2" type="ORF">CEXT_107731</name>
</gene>
<feature type="signal peptide" evidence="1">
    <location>
        <begin position="1"/>
        <end position="18"/>
    </location>
</feature>
<organism evidence="2 3">
    <name type="scientific">Caerostris extrusa</name>
    <name type="common">Bark spider</name>
    <name type="synonym">Caerostris bankana</name>
    <dbReference type="NCBI Taxonomy" id="172846"/>
    <lineage>
        <taxon>Eukaryota</taxon>
        <taxon>Metazoa</taxon>
        <taxon>Ecdysozoa</taxon>
        <taxon>Arthropoda</taxon>
        <taxon>Chelicerata</taxon>
        <taxon>Arachnida</taxon>
        <taxon>Araneae</taxon>
        <taxon>Araneomorphae</taxon>
        <taxon>Entelegynae</taxon>
        <taxon>Araneoidea</taxon>
        <taxon>Araneidae</taxon>
        <taxon>Caerostris</taxon>
    </lineage>
</organism>
<comment type="caution">
    <text evidence="2">The sequence shown here is derived from an EMBL/GenBank/DDBJ whole genome shotgun (WGS) entry which is preliminary data.</text>
</comment>
<dbReference type="Proteomes" id="UP001054945">
    <property type="component" value="Unassembled WGS sequence"/>
</dbReference>
<evidence type="ECO:0000313" key="3">
    <source>
        <dbReference type="Proteomes" id="UP001054945"/>
    </source>
</evidence>
<name>A0AAV4NDH4_CAEEX</name>
<evidence type="ECO:0000313" key="2">
    <source>
        <dbReference type="EMBL" id="GIX81432.1"/>
    </source>
</evidence>
<protein>
    <submittedName>
        <fullName evidence="2">Uncharacterized protein</fullName>
    </submittedName>
</protein>
<sequence>MWILGIMILGVSCGVIQAQHAMCRQSDTERCLPSGPLTSFPVTEEELEEACAFYRRFLACIVEYRDKCGFRKIETVYTENGKLDMLIDTHREICQPTTSLHSSFVANLPCFEDIYENDFTLCQERTSSYIHRLHSTLATRKLSSNNSLFRMYDCLFTILHTNCFAVQANERCGSSARNIVLEIIEKLGLVQEDCLEIMYDDVVEAMEILEFLTNEKIYVKKFLERI</sequence>
<keyword evidence="3" id="KW-1185">Reference proteome</keyword>
<dbReference type="AlphaFoldDB" id="A0AAV4NDH4"/>
<keyword evidence="1" id="KW-0732">Signal</keyword>
<proteinExistence type="predicted"/>
<dbReference type="EMBL" id="BPLR01003126">
    <property type="protein sequence ID" value="GIX81432.1"/>
    <property type="molecule type" value="Genomic_DNA"/>
</dbReference>